<evidence type="ECO:0000256" key="2">
    <source>
        <dbReference type="ARBA" id="ARBA00022448"/>
    </source>
</evidence>
<comment type="caution">
    <text evidence="6">The sequence shown here is derived from an EMBL/GenBank/DDBJ whole genome shotgun (WGS) entry which is preliminary data.</text>
</comment>
<dbReference type="Pfam" id="PF00497">
    <property type="entry name" value="SBP_bac_3"/>
    <property type="match status" value="1"/>
</dbReference>
<dbReference type="PANTHER" id="PTHR30085:SF7">
    <property type="entry name" value="AMINO-ACID ABC TRANSPORTER-BINDING PROTEIN YHDW-RELATED"/>
    <property type="match status" value="1"/>
</dbReference>
<comment type="similarity">
    <text evidence="1">Belongs to the bacterial solute-binding protein 3 family.</text>
</comment>
<dbReference type="SMART" id="SM00062">
    <property type="entry name" value="PBPb"/>
    <property type="match status" value="1"/>
</dbReference>
<feature type="chain" id="PRO_5012798754" evidence="4">
    <location>
        <begin position="27"/>
        <end position="343"/>
    </location>
</feature>
<evidence type="ECO:0000259" key="5">
    <source>
        <dbReference type="SMART" id="SM00062"/>
    </source>
</evidence>
<dbReference type="InterPro" id="IPR001638">
    <property type="entry name" value="Solute-binding_3/MltF_N"/>
</dbReference>
<keyword evidence="3 4" id="KW-0732">Signal</keyword>
<evidence type="ECO:0000313" key="7">
    <source>
        <dbReference type="Proteomes" id="UP000188879"/>
    </source>
</evidence>
<evidence type="ECO:0000256" key="3">
    <source>
        <dbReference type="ARBA" id="ARBA00022729"/>
    </source>
</evidence>
<proteinExistence type="inferred from homology"/>
<dbReference type="Gene3D" id="3.40.190.10">
    <property type="entry name" value="Periplasmic binding protein-like II"/>
    <property type="match status" value="2"/>
</dbReference>
<gene>
    <name evidence="6" type="ORF">BKE38_03970</name>
</gene>
<organism evidence="6 7">
    <name type="scientific">Teichococcus deserti</name>
    <dbReference type="NCBI Taxonomy" id="1817963"/>
    <lineage>
        <taxon>Bacteria</taxon>
        <taxon>Pseudomonadati</taxon>
        <taxon>Pseudomonadota</taxon>
        <taxon>Alphaproteobacteria</taxon>
        <taxon>Acetobacterales</taxon>
        <taxon>Roseomonadaceae</taxon>
        <taxon>Roseomonas</taxon>
    </lineage>
</organism>
<feature type="signal peptide" evidence="4">
    <location>
        <begin position="1"/>
        <end position="26"/>
    </location>
</feature>
<keyword evidence="2" id="KW-0813">Transport</keyword>
<evidence type="ECO:0000256" key="1">
    <source>
        <dbReference type="ARBA" id="ARBA00010333"/>
    </source>
</evidence>
<dbReference type="RefSeq" id="WP_076956087.1">
    <property type="nucleotide sequence ID" value="NZ_MLCO01000025.1"/>
</dbReference>
<dbReference type="InterPro" id="IPR051455">
    <property type="entry name" value="Bact_solute-bind_prot3"/>
</dbReference>
<dbReference type="Proteomes" id="UP000188879">
    <property type="component" value="Unassembled WGS sequence"/>
</dbReference>
<reference evidence="6 7" key="1">
    <citation type="submission" date="2016-10" db="EMBL/GenBank/DDBJ databases">
        <title>Draft Genome sequence of Roseomonas sp. strain M3.</title>
        <authorList>
            <person name="Subhash Y."/>
            <person name="Lee S."/>
        </authorList>
    </citation>
    <scope>NUCLEOTIDE SEQUENCE [LARGE SCALE GENOMIC DNA]</scope>
    <source>
        <strain evidence="6 7">M3</strain>
    </source>
</reference>
<feature type="domain" description="Solute-binding protein family 3/N-terminal" evidence="5">
    <location>
        <begin position="38"/>
        <end position="267"/>
    </location>
</feature>
<name>A0A1V2H7C5_9PROT</name>
<dbReference type="AlphaFoldDB" id="A0A1V2H7C5"/>
<dbReference type="GO" id="GO:0006865">
    <property type="term" value="P:amino acid transport"/>
    <property type="evidence" value="ECO:0007669"/>
    <property type="project" value="TreeGrafter"/>
</dbReference>
<dbReference type="SUPFAM" id="SSF53850">
    <property type="entry name" value="Periplasmic binding protein-like II"/>
    <property type="match status" value="1"/>
</dbReference>
<protein>
    <submittedName>
        <fullName evidence="6">Amino acid ABC transporter substrate-binding protein</fullName>
    </submittedName>
</protein>
<dbReference type="CDD" id="cd13692">
    <property type="entry name" value="PBP2_BztA"/>
    <property type="match status" value="1"/>
</dbReference>
<dbReference type="EMBL" id="MLCO01000025">
    <property type="protein sequence ID" value="ONG57878.1"/>
    <property type="molecule type" value="Genomic_DNA"/>
</dbReference>
<dbReference type="PANTHER" id="PTHR30085">
    <property type="entry name" value="AMINO ACID ABC TRANSPORTER PERMEASE"/>
    <property type="match status" value="1"/>
</dbReference>
<evidence type="ECO:0000256" key="4">
    <source>
        <dbReference type="SAM" id="SignalP"/>
    </source>
</evidence>
<evidence type="ECO:0000313" key="6">
    <source>
        <dbReference type="EMBL" id="ONG57878.1"/>
    </source>
</evidence>
<sequence length="343" mass="36385">MLRIRHAAAGLGLALAAWAGAAPALAGATLEAVRSRGTVTCGVNTGVAGFSQPDSQGVWRGLDADLCRAIAAAATGDASKVRFVPLSGQQRFPALQSGEIDVLVRQTTATMGRDTALGLRSVGINFYDGQGFMVRQDARLTRAAELGGATICVQQGSTTEGNLADWARATKLAITPVLFERIDQVATAFTAGRCDALTTDASQIAAVRATFPNPGDYTVLPDRISKEPLGPMVRRDDQEWFDLVRWVLNALVEAEELGITAANAEARRAGDSAPAVRRLLGADPVLAQPLKLQPSWAYDAIRAVGNYGELFERNVGRATPLAMERGPNALWTAGGLMYAWPLR</sequence>
<keyword evidence="7" id="KW-1185">Reference proteome</keyword>
<accession>A0A1V2H7C5</accession>